<keyword evidence="2" id="KW-0732">Signal</keyword>
<dbReference type="GeneID" id="23614874"/>
<evidence type="ECO:0000313" key="3">
    <source>
        <dbReference type="EMBL" id="KFM23292.1"/>
    </source>
</evidence>
<dbReference type="KEGG" id="apro:F751_3483"/>
<name>A0A087SC38_AUXPR</name>
<evidence type="ECO:0000313" key="4">
    <source>
        <dbReference type="Proteomes" id="UP000028924"/>
    </source>
</evidence>
<feature type="region of interest" description="Disordered" evidence="1">
    <location>
        <begin position="68"/>
        <end position="118"/>
    </location>
</feature>
<protein>
    <recommendedName>
        <fullName evidence="5">Secreted protein</fullName>
    </recommendedName>
</protein>
<dbReference type="EMBL" id="KL662089">
    <property type="protein sequence ID" value="KFM23292.1"/>
    <property type="molecule type" value="Genomic_DNA"/>
</dbReference>
<evidence type="ECO:0000256" key="2">
    <source>
        <dbReference type="SAM" id="SignalP"/>
    </source>
</evidence>
<evidence type="ECO:0008006" key="5">
    <source>
        <dbReference type="Google" id="ProtNLM"/>
    </source>
</evidence>
<reference evidence="3 4" key="1">
    <citation type="journal article" date="2014" name="BMC Genomics">
        <title>Oil accumulation mechanisms of the oleaginous microalga Chlorella protothecoides revealed through its genome, transcriptomes, and proteomes.</title>
        <authorList>
            <person name="Gao C."/>
            <person name="Wang Y."/>
            <person name="Shen Y."/>
            <person name="Yan D."/>
            <person name="He X."/>
            <person name="Dai J."/>
            <person name="Wu Q."/>
        </authorList>
    </citation>
    <scope>NUCLEOTIDE SEQUENCE [LARGE SCALE GENOMIC DNA]</scope>
    <source>
        <strain evidence="3 4">0710</strain>
    </source>
</reference>
<evidence type="ECO:0000256" key="1">
    <source>
        <dbReference type="SAM" id="MobiDB-lite"/>
    </source>
</evidence>
<organism evidence="3 4">
    <name type="scientific">Auxenochlorella protothecoides</name>
    <name type="common">Green microalga</name>
    <name type="synonym">Chlorella protothecoides</name>
    <dbReference type="NCBI Taxonomy" id="3075"/>
    <lineage>
        <taxon>Eukaryota</taxon>
        <taxon>Viridiplantae</taxon>
        <taxon>Chlorophyta</taxon>
        <taxon>core chlorophytes</taxon>
        <taxon>Trebouxiophyceae</taxon>
        <taxon>Chlorellales</taxon>
        <taxon>Chlorellaceae</taxon>
        <taxon>Auxenochlorella</taxon>
    </lineage>
</organism>
<sequence length="118" mass="12302">MHSRPAGAPALLALSATLQRGTAWWEGCWRMTALASACWAPSSSATLSRPRPPPSSCGPWTRLSPVCAARPTPGSPSLGGSTRPRARCARCGPAPGPHCSPTRLSPRAWARPPPTAAR</sequence>
<dbReference type="RefSeq" id="XP_011396162.1">
    <property type="nucleotide sequence ID" value="XM_011397860.1"/>
</dbReference>
<dbReference type="Proteomes" id="UP000028924">
    <property type="component" value="Unassembled WGS sequence"/>
</dbReference>
<accession>A0A087SC38</accession>
<gene>
    <name evidence="3" type="ORF">F751_3483</name>
</gene>
<feature type="chain" id="PRO_5001828786" description="Secreted protein" evidence="2">
    <location>
        <begin position="24"/>
        <end position="118"/>
    </location>
</feature>
<feature type="signal peptide" evidence="2">
    <location>
        <begin position="1"/>
        <end position="23"/>
    </location>
</feature>
<dbReference type="AlphaFoldDB" id="A0A087SC38"/>
<keyword evidence="4" id="KW-1185">Reference proteome</keyword>
<proteinExistence type="predicted"/>